<dbReference type="SUPFAM" id="SSF51126">
    <property type="entry name" value="Pectin lyase-like"/>
    <property type="match status" value="1"/>
</dbReference>
<name>A0ABQ6QJP7_9BACT</name>
<dbReference type="InterPro" id="IPR012334">
    <property type="entry name" value="Pectin_lyas_fold"/>
</dbReference>
<proteinExistence type="predicted"/>
<evidence type="ECO:0000313" key="3">
    <source>
        <dbReference type="Proteomes" id="UP001342631"/>
    </source>
</evidence>
<evidence type="ECO:0008006" key="4">
    <source>
        <dbReference type="Google" id="ProtNLM"/>
    </source>
</evidence>
<keyword evidence="1" id="KW-0732">Signal</keyword>
<dbReference type="EMBL" id="BTTX01000001">
    <property type="protein sequence ID" value="GMU04256.1"/>
    <property type="molecule type" value="Genomic_DNA"/>
</dbReference>
<dbReference type="Gene3D" id="2.160.20.10">
    <property type="entry name" value="Single-stranded right-handed beta-helix, Pectin lyase-like"/>
    <property type="match status" value="1"/>
</dbReference>
<keyword evidence="3" id="KW-1185">Reference proteome</keyword>
<evidence type="ECO:0000313" key="2">
    <source>
        <dbReference type="EMBL" id="GMU04256.1"/>
    </source>
</evidence>
<feature type="chain" id="PRO_5046422825" description="DUF1565 domain-containing protein" evidence="1">
    <location>
        <begin position="22"/>
        <end position="491"/>
    </location>
</feature>
<dbReference type="InterPro" id="IPR011050">
    <property type="entry name" value="Pectin_lyase_fold/virulence"/>
</dbReference>
<evidence type="ECO:0000256" key="1">
    <source>
        <dbReference type="SAM" id="SignalP"/>
    </source>
</evidence>
<dbReference type="PROSITE" id="PS51257">
    <property type="entry name" value="PROKAR_LIPOPROTEIN"/>
    <property type="match status" value="1"/>
</dbReference>
<comment type="caution">
    <text evidence="2">The sequence shown here is derived from an EMBL/GenBank/DDBJ whole genome shotgun (WGS) entry which is preliminary data.</text>
</comment>
<protein>
    <recommendedName>
        <fullName evidence="4">DUF1565 domain-containing protein</fullName>
    </recommendedName>
</protein>
<accession>A0ABQ6QJP7</accession>
<dbReference type="Proteomes" id="UP001342631">
    <property type="component" value="Unassembled WGS sequence"/>
</dbReference>
<reference evidence="2 3" key="1">
    <citation type="journal article" date="2024" name="Arch. Microbiol.">
        <title>Corallococcus caeni sp. nov., a novel myxobacterium isolated from activated sludge.</title>
        <authorList>
            <person name="Tomita S."/>
            <person name="Nakai R."/>
            <person name="Kuroda K."/>
            <person name="Kurashita H."/>
            <person name="Hatamoto M."/>
            <person name="Yamaguchi T."/>
            <person name="Narihiro T."/>
        </authorList>
    </citation>
    <scope>NUCLEOTIDE SEQUENCE [LARGE SCALE GENOMIC DNA]</scope>
    <source>
        <strain evidence="2 3">NO1</strain>
    </source>
</reference>
<feature type="signal peptide" evidence="1">
    <location>
        <begin position="1"/>
        <end position="21"/>
    </location>
</feature>
<gene>
    <name evidence="2" type="ORF">ASNO1_05080</name>
</gene>
<organism evidence="2 3">
    <name type="scientific">Corallococcus caeni</name>
    <dbReference type="NCBI Taxonomy" id="3082388"/>
    <lineage>
        <taxon>Bacteria</taxon>
        <taxon>Pseudomonadati</taxon>
        <taxon>Myxococcota</taxon>
        <taxon>Myxococcia</taxon>
        <taxon>Myxococcales</taxon>
        <taxon>Cystobacterineae</taxon>
        <taxon>Myxococcaceae</taxon>
        <taxon>Corallococcus</taxon>
    </lineage>
</organism>
<sequence length="491" mass="50954">MPARMSTRLLPCLLALLCACSRPTLRPGATGELWVDGEAVGGDGTRARPLRSLAEALNRPGPLLVHLASGRYEGPVRLPEGIRLQGNGPSTILAVTGSGASVVEARGDTALEALVVDGGGWGLDARGPVRVQAVTFRGQAQGAIRLGAGPLEGRDLRFEVGAGRQAQVAVGVLVEAAAGDTPTPSLILRDSTFVGPYARAVRARGGATVRLEGVSFQGPGMALSQEGGVAVVERARASGGAGTAFSTVEGTLTLVDVRVHGHEYGVTANRARLSVRGFTSEHAGRAGLGLTATNGLLEDVVVKDAGSYGALQFTASDLEVRRFRLEGSREYGVVALLGRLRLRDGVITDVSTEDGIAGDGLHLRQVEAHVDTVTVERAKGSCVLATQRAHAVLRNARLSGCGLAALAVDTKATLESRNVDVRDTSGSVLLAIEEGQLLVEDLTAKNATGELVSTDCEGPTRVHLRHVDASNKQGLQSLCVQLDSSPRAPQP</sequence>